<evidence type="ECO:0000259" key="2">
    <source>
        <dbReference type="PROSITE" id="PS50280"/>
    </source>
</evidence>
<reference evidence="3 4" key="1">
    <citation type="submission" date="2016-11" db="EMBL/GenBank/DDBJ databases">
        <title>Draft Genome Assembly of Colletotrichum chlorophyti a pathogen of herbaceous plants.</title>
        <authorList>
            <person name="Gan P."/>
            <person name="Narusaka M."/>
            <person name="Tsushima A."/>
            <person name="Narusaka Y."/>
            <person name="Takano Y."/>
            <person name="Shirasu K."/>
        </authorList>
    </citation>
    <scope>NUCLEOTIDE SEQUENCE [LARGE SCALE GENOMIC DNA]</scope>
    <source>
        <strain evidence="3 4">NTL11</strain>
    </source>
</reference>
<dbReference type="InterPro" id="IPR053185">
    <property type="entry name" value="SET_domain_protein"/>
</dbReference>
<dbReference type="PANTHER" id="PTHR47332:SF4">
    <property type="entry name" value="SET DOMAIN-CONTAINING PROTEIN 5"/>
    <property type="match status" value="1"/>
</dbReference>
<feature type="compositionally biased region" description="Acidic residues" evidence="1">
    <location>
        <begin position="95"/>
        <end position="105"/>
    </location>
</feature>
<dbReference type="SUPFAM" id="SSF82199">
    <property type="entry name" value="SET domain"/>
    <property type="match status" value="1"/>
</dbReference>
<name>A0A1Q8RYX8_9PEZI</name>
<gene>
    <name evidence="3" type="ORF">CCHL11_06680</name>
</gene>
<dbReference type="STRING" id="708187.A0A1Q8RYX8"/>
<dbReference type="Gene3D" id="2.170.270.10">
    <property type="entry name" value="SET domain"/>
    <property type="match status" value="1"/>
</dbReference>
<dbReference type="CDD" id="cd20071">
    <property type="entry name" value="SET_SMYD"/>
    <property type="match status" value="1"/>
</dbReference>
<dbReference type="Pfam" id="PF00856">
    <property type="entry name" value="SET"/>
    <property type="match status" value="1"/>
</dbReference>
<dbReference type="EMBL" id="MPGH01000059">
    <property type="protein sequence ID" value="OLN92739.1"/>
    <property type="molecule type" value="Genomic_DNA"/>
</dbReference>
<dbReference type="InterPro" id="IPR046341">
    <property type="entry name" value="SET_dom_sf"/>
</dbReference>
<dbReference type="OrthoDB" id="3180714at2759"/>
<comment type="caution">
    <text evidence="3">The sequence shown here is derived from an EMBL/GenBank/DDBJ whole genome shotgun (WGS) entry which is preliminary data.</text>
</comment>
<dbReference type="Proteomes" id="UP000186583">
    <property type="component" value="Unassembled WGS sequence"/>
</dbReference>
<keyword evidence="4" id="KW-1185">Reference proteome</keyword>
<organism evidence="3 4">
    <name type="scientific">Colletotrichum chlorophyti</name>
    <dbReference type="NCBI Taxonomy" id="708187"/>
    <lineage>
        <taxon>Eukaryota</taxon>
        <taxon>Fungi</taxon>
        <taxon>Dikarya</taxon>
        <taxon>Ascomycota</taxon>
        <taxon>Pezizomycotina</taxon>
        <taxon>Sordariomycetes</taxon>
        <taxon>Hypocreomycetidae</taxon>
        <taxon>Glomerellales</taxon>
        <taxon>Glomerellaceae</taxon>
        <taxon>Colletotrichum</taxon>
    </lineage>
</organism>
<evidence type="ECO:0000313" key="3">
    <source>
        <dbReference type="EMBL" id="OLN92739.1"/>
    </source>
</evidence>
<evidence type="ECO:0000313" key="4">
    <source>
        <dbReference type="Proteomes" id="UP000186583"/>
    </source>
</evidence>
<proteinExistence type="predicted"/>
<feature type="region of interest" description="Disordered" evidence="1">
    <location>
        <begin position="95"/>
        <end position="125"/>
    </location>
</feature>
<feature type="domain" description="SET" evidence="2">
    <location>
        <begin position="175"/>
        <end position="346"/>
    </location>
</feature>
<dbReference type="PANTHER" id="PTHR47332">
    <property type="entry name" value="SET DOMAIN-CONTAINING PROTEIN 5"/>
    <property type="match status" value="1"/>
</dbReference>
<dbReference type="AlphaFoldDB" id="A0A1Q8RYX8"/>
<accession>A0A1Q8RYX8</accession>
<protein>
    <recommendedName>
        <fullName evidence="2">SET domain-containing protein</fullName>
    </recommendedName>
</protein>
<sequence length="376" mass="41768">MVRSKGLVAPSQGMTKDDSIIGKTKTSLRIKALVLDALLDIDPEIVNSKLEMDETFEAITVDLRVFDLDLPLLASWDMTWKPVYVADIYVGLEPEDDGDDEEEHYEADRSSGHAWPSVNSESGVSDTISTKGNGFVQAGFSVEPQTLSPAELPLLKTFENDLGVKMERSVIFSNEFFEIRQSPIAGWGAFAVQNLYRGSQVLVEKALYHAIHEDVTKTARALPKEELMIANDLHAYFSREGETLEEAVWNTNAYSPPLASNVCGIPANIDTSFSSRRPLQADPNDTRQSQAGSYGDVAGVFPVAARFNHSCEPKLSYRYDAKHEALVFTVRDHIIDKGQELTIPYGKDPSVLYYKFGFRCECGYCKGFDPSSSEYC</sequence>
<evidence type="ECO:0000256" key="1">
    <source>
        <dbReference type="SAM" id="MobiDB-lite"/>
    </source>
</evidence>
<dbReference type="InterPro" id="IPR001214">
    <property type="entry name" value="SET_dom"/>
</dbReference>
<dbReference type="PROSITE" id="PS50280">
    <property type="entry name" value="SET"/>
    <property type="match status" value="1"/>
</dbReference>